<dbReference type="PROSITE" id="PS00022">
    <property type="entry name" value="EGF_1"/>
    <property type="match status" value="1"/>
</dbReference>
<sequence length="744" mass="86142">MIYKSNKLLYVLILIYIHIFNVCPSTISFHHHKNDVYEDYDITTIYRTTNMSYFDRNSDGHEKFDITTIYRITNMSLFNRNNGRLVYHNEVYLRTNAIGMPLQLYDGNHVMSSNTIEISNFRTFKNNSQMSISYDSNSWTERSINQFNGYYEYCNKINDYSEDEEIYYQTTVKPRKQLYTNYCYNVFEFLFQNYHCLQYNTLNYYNIEPVNCTIFTFYWTPDKDQTCLTMTYYRFYYQQNIDENLITMDMYDKNNMVLSSTKLNKYDGVSTLKITNIVFKKNEEYKLSFSVNLIPYTYRGRLNELGQFGLIRIAQCSNYDEEEVRIVSANSFSDSGINPMPFNILGYGVVERSDESLHPCLNGGYFTTFSKCVCPPGFKGQFCETGCGLNSYGFDCKGVCSITTDKMCRGMLMCTSYGCTCPPGLTGPLCNKDCTFGTYGADCKQTCSSNCLDNACDQYTGVCLRGCSAGYVLPYCREKYPFLINPPTLLSVTYDRIEIELNFGKNSMTKYGEKILNIKYYQIYYKSLIEDTFRTFEIKLISNTINTTTEIISDLEPDTKYKIGVLLIADDGNFNDQDVVYGQYKTTCNQPQITDYNIKLISGIRSINITWNIINLSRIECKITTYALTLTSSRSQNQITDVQEILSSTESGHFLDNLLPGFQYNIKLTPSTSNGTLPPSPIYSFTTLMSKNDVQIKNISTKHENGKIKLYWIMVNSKHQHYTTVHEPITSIIRYKVNYSQLLQ</sequence>
<protein>
    <submittedName>
        <fullName evidence="6">Tyrosine-protein kinase receptor Tie-2</fullName>
    </submittedName>
</protein>
<reference evidence="6" key="1">
    <citation type="submission" date="2018-04" db="EMBL/GenBank/DDBJ databases">
        <title>Transcriptome of Schizaphis graminum biotype I.</title>
        <authorList>
            <person name="Scully E.D."/>
            <person name="Geib S.M."/>
            <person name="Palmer N.A."/>
            <person name="Koch K."/>
            <person name="Bradshaw J."/>
            <person name="Heng-Moss T."/>
            <person name="Sarath G."/>
        </authorList>
    </citation>
    <scope>NUCLEOTIDE SEQUENCE</scope>
</reference>
<dbReference type="InterPro" id="IPR036116">
    <property type="entry name" value="FN3_sf"/>
</dbReference>
<feature type="domain" description="EGF-like" evidence="4">
    <location>
        <begin position="352"/>
        <end position="384"/>
    </location>
</feature>
<dbReference type="GO" id="GO:0016322">
    <property type="term" value="P:neuron remodeling"/>
    <property type="evidence" value="ECO:0007669"/>
    <property type="project" value="TreeGrafter"/>
</dbReference>
<keyword evidence="6" id="KW-0675">Receptor</keyword>
<organism evidence="6">
    <name type="scientific">Schizaphis graminum</name>
    <name type="common">Green bug aphid</name>
    <dbReference type="NCBI Taxonomy" id="13262"/>
    <lineage>
        <taxon>Eukaryota</taxon>
        <taxon>Metazoa</taxon>
        <taxon>Ecdysozoa</taxon>
        <taxon>Arthropoda</taxon>
        <taxon>Hexapoda</taxon>
        <taxon>Insecta</taxon>
        <taxon>Pterygota</taxon>
        <taxon>Neoptera</taxon>
        <taxon>Paraneoptera</taxon>
        <taxon>Hemiptera</taxon>
        <taxon>Sternorrhyncha</taxon>
        <taxon>Aphidomorpha</taxon>
        <taxon>Aphidoidea</taxon>
        <taxon>Aphididae</taxon>
        <taxon>Aphidini</taxon>
        <taxon>Schizaphis</taxon>
    </lineage>
</organism>
<dbReference type="InterPro" id="IPR042635">
    <property type="entry name" value="MEGF10/SREC1/2-like"/>
</dbReference>
<gene>
    <name evidence="6" type="primary">tie2_0</name>
    <name evidence="6" type="ORF">g.161784</name>
</gene>
<keyword evidence="1 2" id="KW-0245">EGF-like domain</keyword>
<dbReference type="InterPro" id="IPR013783">
    <property type="entry name" value="Ig-like_fold"/>
</dbReference>
<feature type="domain" description="Fibronectin type-III" evidence="5">
    <location>
        <begin position="592"/>
        <end position="690"/>
    </location>
</feature>
<keyword evidence="2" id="KW-1015">Disulfide bond</keyword>
<dbReference type="InterPro" id="IPR003961">
    <property type="entry name" value="FN3_dom"/>
</dbReference>
<accession>A0A2S2PPF2</accession>
<dbReference type="EMBL" id="GGMR01018721">
    <property type="protein sequence ID" value="MBY31340.1"/>
    <property type="molecule type" value="Transcribed_RNA"/>
</dbReference>
<keyword evidence="3" id="KW-0472">Membrane</keyword>
<dbReference type="CDD" id="cd00054">
    <property type="entry name" value="EGF_CA"/>
    <property type="match status" value="1"/>
</dbReference>
<dbReference type="GO" id="GO:0010976">
    <property type="term" value="P:positive regulation of neuron projection development"/>
    <property type="evidence" value="ECO:0007669"/>
    <property type="project" value="TreeGrafter"/>
</dbReference>
<name>A0A2S2PPF2_SCHGA</name>
<dbReference type="GO" id="GO:0016358">
    <property type="term" value="P:dendrite development"/>
    <property type="evidence" value="ECO:0007669"/>
    <property type="project" value="TreeGrafter"/>
</dbReference>
<dbReference type="GO" id="GO:0005044">
    <property type="term" value="F:scavenger receptor activity"/>
    <property type="evidence" value="ECO:0007669"/>
    <property type="project" value="InterPro"/>
</dbReference>
<dbReference type="CDD" id="cd00063">
    <property type="entry name" value="FN3"/>
    <property type="match status" value="2"/>
</dbReference>
<dbReference type="PROSITE" id="PS50026">
    <property type="entry name" value="EGF_3"/>
    <property type="match status" value="1"/>
</dbReference>
<dbReference type="PANTHER" id="PTHR24043">
    <property type="entry name" value="SCAVENGER RECEPTOR CLASS F"/>
    <property type="match status" value="1"/>
</dbReference>
<keyword evidence="6" id="KW-0418">Kinase</keyword>
<comment type="caution">
    <text evidence="2">Lacks conserved residue(s) required for the propagation of feature annotation.</text>
</comment>
<keyword evidence="6" id="KW-0808">Transferase</keyword>
<evidence type="ECO:0000313" key="6">
    <source>
        <dbReference type="EMBL" id="MBY31340.1"/>
    </source>
</evidence>
<evidence type="ECO:0000259" key="5">
    <source>
        <dbReference type="PROSITE" id="PS50853"/>
    </source>
</evidence>
<dbReference type="SUPFAM" id="SSF49265">
    <property type="entry name" value="Fibronectin type III"/>
    <property type="match status" value="1"/>
</dbReference>
<keyword evidence="3" id="KW-1133">Transmembrane helix</keyword>
<feature type="disulfide bond" evidence="2">
    <location>
        <begin position="374"/>
        <end position="383"/>
    </location>
</feature>
<evidence type="ECO:0000256" key="2">
    <source>
        <dbReference type="PROSITE-ProRule" id="PRU00076"/>
    </source>
</evidence>
<dbReference type="PANTHER" id="PTHR24043:SF0">
    <property type="entry name" value="SCAVENGER RECEPTOR CLASS F MEMBER 1"/>
    <property type="match status" value="1"/>
</dbReference>
<dbReference type="AlphaFoldDB" id="A0A2S2PPF2"/>
<evidence type="ECO:0000256" key="1">
    <source>
        <dbReference type="ARBA" id="ARBA00022536"/>
    </source>
</evidence>
<feature type="transmembrane region" description="Helical" evidence="3">
    <location>
        <begin position="7"/>
        <end position="27"/>
    </location>
</feature>
<evidence type="ECO:0000259" key="4">
    <source>
        <dbReference type="PROSITE" id="PS50026"/>
    </source>
</evidence>
<dbReference type="GO" id="GO:0007157">
    <property type="term" value="P:heterophilic cell-cell adhesion via plasma membrane cell adhesion molecules"/>
    <property type="evidence" value="ECO:0007669"/>
    <property type="project" value="TreeGrafter"/>
</dbReference>
<dbReference type="GO" id="GO:0030169">
    <property type="term" value="F:low-density lipoprotein particle binding"/>
    <property type="evidence" value="ECO:0007669"/>
    <property type="project" value="TreeGrafter"/>
</dbReference>
<dbReference type="InterPro" id="IPR000742">
    <property type="entry name" value="EGF"/>
</dbReference>
<keyword evidence="3" id="KW-0812">Transmembrane</keyword>
<evidence type="ECO:0000256" key="3">
    <source>
        <dbReference type="SAM" id="Phobius"/>
    </source>
</evidence>
<dbReference type="GO" id="GO:0016301">
    <property type="term" value="F:kinase activity"/>
    <property type="evidence" value="ECO:0007669"/>
    <property type="project" value="UniProtKB-KW"/>
</dbReference>
<dbReference type="GO" id="GO:0016020">
    <property type="term" value="C:membrane"/>
    <property type="evidence" value="ECO:0007669"/>
    <property type="project" value="TreeGrafter"/>
</dbReference>
<dbReference type="Gene3D" id="2.170.300.10">
    <property type="entry name" value="Tie2 ligand-binding domain superfamily"/>
    <property type="match status" value="1"/>
</dbReference>
<dbReference type="Gene3D" id="2.60.40.10">
    <property type="entry name" value="Immunoglobulins"/>
    <property type="match status" value="1"/>
</dbReference>
<dbReference type="PROSITE" id="PS50853">
    <property type="entry name" value="FN3"/>
    <property type="match status" value="1"/>
</dbReference>
<proteinExistence type="predicted"/>